<reference evidence="3 4" key="1">
    <citation type="submission" date="2022-06" db="EMBL/GenBank/DDBJ databases">
        <title>Genomic Encyclopedia of Archaeal and Bacterial Type Strains, Phase II (KMG-II): from individual species to whole genera.</title>
        <authorList>
            <person name="Goeker M."/>
        </authorList>
    </citation>
    <scope>NUCLEOTIDE SEQUENCE [LARGE SCALE GENOMIC DNA]</scope>
    <source>
        <strain evidence="3 4">DSM 44255</strain>
    </source>
</reference>
<feature type="signal peptide" evidence="1">
    <location>
        <begin position="1"/>
        <end position="26"/>
    </location>
</feature>
<keyword evidence="1" id="KW-0732">Signal</keyword>
<feature type="domain" description="Solute-binding protein family 5" evidence="2">
    <location>
        <begin position="86"/>
        <end position="449"/>
    </location>
</feature>
<dbReference type="Gene3D" id="3.10.105.10">
    <property type="entry name" value="Dipeptide-binding Protein, Domain 3"/>
    <property type="match status" value="1"/>
</dbReference>
<name>A0ABT1ILH5_9PSEU</name>
<dbReference type="EMBL" id="JAMTCO010000017">
    <property type="protein sequence ID" value="MCP2273508.1"/>
    <property type="molecule type" value="Genomic_DNA"/>
</dbReference>
<dbReference type="Proteomes" id="UP001205185">
    <property type="component" value="Unassembled WGS sequence"/>
</dbReference>
<protein>
    <submittedName>
        <fullName evidence="3">Peptide/nickel transport system substrate-binding protein</fullName>
    </submittedName>
</protein>
<feature type="chain" id="PRO_5045523991" evidence="1">
    <location>
        <begin position="27"/>
        <end position="539"/>
    </location>
</feature>
<evidence type="ECO:0000259" key="2">
    <source>
        <dbReference type="Pfam" id="PF00496"/>
    </source>
</evidence>
<evidence type="ECO:0000313" key="3">
    <source>
        <dbReference type="EMBL" id="MCP2273508.1"/>
    </source>
</evidence>
<gene>
    <name evidence="3" type="ORF">LV75_006038</name>
</gene>
<dbReference type="Pfam" id="PF00496">
    <property type="entry name" value="SBP_bac_5"/>
    <property type="match status" value="1"/>
</dbReference>
<sequence>MSTLPLRAAGLVVVLGLAAACGTTTAAGGGSGGGDAGPPRPGGTLRLGISSNPDCIDPQQWGTNAALNVGRQLVDSLTDQDQASGKIIPWLAENWEVNPDSTSFTFTLRTGATFADGTAVDAAAVKTSYDGIKALGPKAQLGNGYLAAYKSATVVDPKTVRLDFSAPSAQFLQASSTMSLGILAPAAYQKSPEQRCQGEGLIGSGPFVFESFKSNQQVVITKRKGYNWGSPQFKHQGEAYLDKVEFRIVPEPGVRTGSLASGQLDAITDVQPVDEPQFAGNGFTEPVRANPGIVFNLTANTTRGVLTDVKVRQAVSKGVNRQEVTDTVLTKNYKAATSVLGSATPLHLDLSKELAYDPDGAKKLLEEQGWLPGPDGIRVKDGQRLSAKIIFSLVFNQNQSVLELVQQQLRKIGFDLQIEQRTTPETQQLTLAGDYDFIWYNTTRADPDILRQLFSTKAGNRSKLSPGNPLDAALDKQAATVDEAARKPAAEEAQRLVVEQAYSIPVFELTQVWGLGPKTHGVGFEASSRMQLFDAWIAG</sequence>
<accession>A0ABT1ILH5</accession>
<dbReference type="SUPFAM" id="SSF53850">
    <property type="entry name" value="Periplasmic binding protein-like II"/>
    <property type="match status" value="1"/>
</dbReference>
<dbReference type="PIRSF" id="PIRSF002741">
    <property type="entry name" value="MppA"/>
    <property type="match status" value="1"/>
</dbReference>
<dbReference type="CDD" id="cd08492">
    <property type="entry name" value="PBP2_NikA_DppA_OppA_like_15"/>
    <property type="match status" value="1"/>
</dbReference>
<organism evidence="3 4">
    <name type="scientific">Actinokineospora diospyrosa</name>
    <dbReference type="NCBI Taxonomy" id="103728"/>
    <lineage>
        <taxon>Bacteria</taxon>
        <taxon>Bacillati</taxon>
        <taxon>Actinomycetota</taxon>
        <taxon>Actinomycetes</taxon>
        <taxon>Pseudonocardiales</taxon>
        <taxon>Pseudonocardiaceae</taxon>
        <taxon>Actinokineospora</taxon>
    </lineage>
</organism>
<proteinExistence type="predicted"/>
<dbReference type="PANTHER" id="PTHR30290">
    <property type="entry name" value="PERIPLASMIC BINDING COMPONENT OF ABC TRANSPORTER"/>
    <property type="match status" value="1"/>
</dbReference>
<comment type="caution">
    <text evidence="3">The sequence shown here is derived from an EMBL/GenBank/DDBJ whole genome shotgun (WGS) entry which is preliminary data.</text>
</comment>
<evidence type="ECO:0000256" key="1">
    <source>
        <dbReference type="SAM" id="SignalP"/>
    </source>
</evidence>
<dbReference type="InterPro" id="IPR039424">
    <property type="entry name" value="SBP_5"/>
</dbReference>
<evidence type="ECO:0000313" key="4">
    <source>
        <dbReference type="Proteomes" id="UP001205185"/>
    </source>
</evidence>
<dbReference type="InterPro" id="IPR000914">
    <property type="entry name" value="SBP_5_dom"/>
</dbReference>
<keyword evidence="4" id="KW-1185">Reference proteome</keyword>
<dbReference type="Gene3D" id="3.40.190.10">
    <property type="entry name" value="Periplasmic binding protein-like II"/>
    <property type="match status" value="1"/>
</dbReference>
<dbReference type="InterPro" id="IPR030678">
    <property type="entry name" value="Peptide/Ni-bd"/>
</dbReference>
<dbReference type="PROSITE" id="PS51257">
    <property type="entry name" value="PROKAR_LIPOPROTEIN"/>
    <property type="match status" value="1"/>
</dbReference>